<dbReference type="Proteomes" id="UP000593562">
    <property type="component" value="Unassembled WGS sequence"/>
</dbReference>
<evidence type="ECO:0000313" key="7">
    <source>
        <dbReference type="Proteomes" id="UP000593562"/>
    </source>
</evidence>
<proteinExistence type="inferred from homology"/>
<keyword evidence="3 4" id="KW-0326">Glycosidase</keyword>
<dbReference type="InParanoid" id="A0A7J7CJX4"/>
<evidence type="ECO:0000256" key="1">
    <source>
        <dbReference type="ARBA" id="ARBA00005615"/>
    </source>
</evidence>
<dbReference type="PANTHER" id="PTHR23403">
    <property type="entry name" value="TREHALASE"/>
    <property type="match status" value="1"/>
</dbReference>
<dbReference type="AlphaFoldDB" id="A0A7J7CJX4"/>
<dbReference type="InterPro" id="IPR008928">
    <property type="entry name" value="6-hairpin_glycosidase_sf"/>
</dbReference>
<dbReference type="Pfam" id="PF01204">
    <property type="entry name" value="Trehalase"/>
    <property type="match status" value="2"/>
</dbReference>
<dbReference type="InterPro" id="IPR001661">
    <property type="entry name" value="Glyco_hydro_37"/>
</dbReference>
<name>A0A7J7CJX4_TRIWF</name>
<comment type="similarity">
    <text evidence="1 4">Belongs to the glycosyl hydrolase 37 family.</text>
</comment>
<dbReference type="SUPFAM" id="SSF48208">
    <property type="entry name" value="Six-hairpin glycosidases"/>
    <property type="match status" value="1"/>
</dbReference>
<sequence length="487" mass="55145">MAYYHEKKPVFVFLFSLFLSIMDVTNAFSSCNTREIGAVVPTTPLLKFLVRDQETALNTFGGKNFDPKLYVDFSLKLNLSKTESAFDELPRSAGGVLASGEEPDSEVMGVGGSLSLEEFEQESPWFREVYYWDSYWVIRGLLASKIYDTAKAIVNNLILLIDKYGYVLNGARAYYINRRCFIFIACWSFFCIEPPLLSAMVSEVYKRTLDMEFAKSSLPALLKEYQFWNSDIHKVIVHDVQASCDHTLNRYYAMWNKPRPESSTLDKHSASNISNDLERQKFFREIASTAESGWDFSTRWMRNHSDFTDNFYYVNFTSGLKCVHTQVEVSKQNQNVCASNFAPLWIESFYSDASLVEKVMRSLGSSGLVCHAGIATSLTRSGEQWDFPNGWAPLQHMIVEGLAKSGLKEARSMAQEIAISWIRTNYGAYKKKGVMHEKYDVKKCGEYGGGGGGGEYTPQTGFGWSNGAILAFLEEFGWSRDLPVDCQ</sequence>
<evidence type="ECO:0000256" key="3">
    <source>
        <dbReference type="ARBA" id="ARBA00023295"/>
    </source>
</evidence>
<evidence type="ECO:0000256" key="5">
    <source>
        <dbReference type="SAM" id="SignalP"/>
    </source>
</evidence>
<dbReference type="InterPro" id="IPR018232">
    <property type="entry name" value="Glyco_hydro_37_CS"/>
</dbReference>
<keyword evidence="5" id="KW-0732">Signal</keyword>
<gene>
    <name evidence="6" type="ORF">HS088_TW16G00798</name>
</gene>
<keyword evidence="2 4" id="KW-0378">Hydrolase</keyword>
<comment type="caution">
    <text evidence="6">The sequence shown here is derived from an EMBL/GenBank/DDBJ whole genome shotgun (WGS) entry which is preliminary data.</text>
</comment>
<dbReference type="GO" id="GO:0004555">
    <property type="term" value="F:alpha,alpha-trehalase activity"/>
    <property type="evidence" value="ECO:0007669"/>
    <property type="project" value="UniProtKB-EC"/>
</dbReference>
<accession>A0A7J7CJX4</accession>
<feature type="chain" id="PRO_5029871869" description="Trehalase" evidence="5">
    <location>
        <begin position="28"/>
        <end position="487"/>
    </location>
</feature>
<evidence type="ECO:0000313" key="6">
    <source>
        <dbReference type="EMBL" id="KAF5734349.1"/>
    </source>
</evidence>
<evidence type="ECO:0000256" key="2">
    <source>
        <dbReference type="ARBA" id="ARBA00022801"/>
    </source>
</evidence>
<feature type="signal peptide" evidence="5">
    <location>
        <begin position="1"/>
        <end position="27"/>
    </location>
</feature>
<keyword evidence="7" id="KW-1185">Reference proteome</keyword>
<protein>
    <recommendedName>
        <fullName evidence="4">Trehalase</fullName>
        <ecNumber evidence="4">3.2.1.28</ecNumber>
    </recommendedName>
    <alternativeName>
        <fullName evidence="4">Alpha-trehalose glucohydrolase</fullName>
    </alternativeName>
</protein>
<dbReference type="PRINTS" id="PR00744">
    <property type="entry name" value="GLHYDRLASE37"/>
</dbReference>
<dbReference type="PANTHER" id="PTHR23403:SF1">
    <property type="entry name" value="TREHALASE"/>
    <property type="match status" value="1"/>
</dbReference>
<organism evidence="6 7">
    <name type="scientific">Tripterygium wilfordii</name>
    <name type="common">Thunder God vine</name>
    <dbReference type="NCBI Taxonomy" id="458696"/>
    <lineage>
        <taxon>Eukaryota</taxon>
        <taxon>Viridiplantae</taxon>
        <taxon>Streptophyta</taxon>
        <taxon>Embryophyta</taxon>
        <taxon>Tracheophyta</taxon>
        <taxon>Spermatophyta</taxon>
        <taxon>Magnoliopsida</taxon>
        <taxon>eudicotyledons</taxon>
        <taxon>Gunneridae</taxon>
        <taxon>Pentapetalae</taxon>
        <taxon>rosids</taxon>
        <taxon>fabids</taxon>
        <taxon>Celastrales</taxon>
        <taxon>Celastraceae</taxon>
        <taxon>Tripterygium</taxon>
    </lineage>
</organism>
<dbReference type="EC" id="3.2.1.28" evidence="4"/>
<comment type="catalytic activity">
    <reaction evidence="4">
        <text>alpha,alpha-trehalose + H2O = alpha-D-glucose + beta-D-glucose</text>
        <dbReference type="Rhea" id="RHEA:32675"/>
        <dbReference type="ChEBI" id="CHEBI:15377"/>
        <dbReference type="ChEBI" id="CHEBI:15903"/>
        <dbReference type="ChEBI" id="CHEBI:16551"/>
        <dbReference type="ChEBI" id="CHEBI:17925"/>
        <dbReference type="EC" id="3.2.1.28"/>
    </reaction>
</comment>
<dbReference type="InterPro" id="IPR012341">
    <property type="entry name" value="6hp_glycosidase-like_sf"/>
</dbReference>
<reference evidence="6 7" key="1">
    <citation type="journal article" date="2020" name="Nat. Commun.">
        <title>Genome of Tripterygium wilfordii and identification of cytochrome P450 involved in triptolide biosynthesis.</title>
        <authorList>
            <person name="Tu L."/>
            <person name="Su P."/>
            <person name="Zhang Z."/>
            <person name="Gao L."/>
            <person name="Wang J."/>
            <person name="Hu T."/>
            <person name="Zhou J."/>
            <person name="Zhang Y."/>
            <person name="Zhao Y."/>
            <person name="Liu Y."/>
            <person name="Song Y."/>
            <person name="Tong Y."/>
            <person name="Lu Y."/>
            <person name="Yang J."/>
            <person name="Xu C."/>
            <person name="Jia M."/>
            <person name="Peters R.J."/>
            <person name="Huang L."/>
            <person name="Gao W."/>
        </authorList>
    </citation>
    <scope>NUCLEOTIDE SEQUENCE [LARGE SCALE GENOMIC DNA]</scope>
    <source>
        <strain evidence="7">cv. XIE 37</strain>
        <tissue evidence="6">Leaf</tissue>
    </source>
</reference>
<dbReference type="PROSITE" id="PS00928">
    <property type="entry name" value="TREHALASE_2"/>
    <property type="match status" value="1"/>
</dbReference>
<dbReference type="GO" id="GO:0005993">
    <property type="term" value="P:trehalose catabolic process"/>
    <property type="evidence" value="ECO:0007669"/>
    <property type="project" value="TreeGrafter"/>
</dbReference>
<dbReference type="EMBL" id="JAAARO010000016">
    <property type="protein sequence ID" value="KAF5734349.1"/>
    <property type="molecule type" value="Genomic_DNA"/>
</dbReference>
<evidence type="ECO:0000256" key="4">
    <source>
        <dbReference type="RuleBase" id="RU361180"/>
    </source>
</evidence>
<dbReference type="Gene3D" id="1.50.10.10">
    <property type="match status" value="2"/>
</dbReference>